<dbReference type="SUPFAM" id="SSF53756">
    <property type="entry name" value="UDP-Glycosyltransferase/glycogen phosphorylase"/>
    <property type="match status" value="1"/>
</dbReference>
<dbReference type="Proteomes" id="UP000285517">
    <property type="component" value="Chromosome"/>
</dbReference>
<dbReference type="CDD" id="cd03801">
    <property type="entry name" value="GT4_PimA-like"/>
    <property type="match status" value="1"/>
</dbReference>
<dbReference type="Gene3D" id="3.40.50.2000">
    <property type="entry name" value="Glycogen Phosphorylase B"/>
    <property type="match status" value="1"/>
</dbReference>
<name>A0A410G2I3_9FLAO</name>
<dbReference type="InterPro" id="IPR001296">
    <property type="entry name" value="Glyco_trans_1"/>
</dbReference>
<gene>
    <name evidence="2" type="ORF">EI546_06875</name>
</gene>
<reference evidence="2 3" key="1">
    <citation type="submission" date="2019-01" db="EMBL/GenBank/DDBJ databases">
        <title>Complete genome sequencing of Aequorivita sp. H23M31.</title>
        <authorList>
            <person name="Bae J.-W."/>
        </authorList>
    </citation>
    <scope>NUCLEOTIDE SEQUENCE [LARGE SCALE GENOMIC DNA]</scope>
    <source>
        <strain evidence="2 3">H23M31</strain>
    </source>
</reference>
<dbReference type="EMBL" id="CP034951">
    <property type="protein sequence ID" value="QAA81466.1"/>
    <property type="molecule type" value="Genomic_DNA"/>
</dbReference>
<dbReference type="Pfam" id="PF00534">
    <property type="entry name" value="Glycos_transf_1"/>
    <property type="match status" value="1"/>
</dbReference>
<dbReference type="RefSeq" id="WP_128249854.1">
    <property type="nucleotide sequence ID" value="NZ_CP034951.1"/>
</dbReference>
<dbReference type="KEGG" id="aev:EI546_06875"/>
<evidence type="ECO:0000313" key="3">
    <source>
        <dbReference type="Proteomes" id="UP000285517"/>
    </source>
</evidence>
<organism evidence="2 3">
    <name type="scientific">Aequorivita ciconiae</name>
    <dbReference type="NCBI Taxonomy" id="2494375"/>
    <lineage>
        <taxon>Bacteria</taxon>
        <taxon>Pseudomonadati</taxon>
        <taxon>Bacteroidota</taxon>
        <taxon>Flavobacteriia</taxon>
        <taxon>Flavobacteriales</taxon>
        <taxon>Flavobacteriaceae</taxon>
        <taxon>Aequorivita</taxon>
    </lineage>
</organism>
<dbReference type="GO" id="GO:0016757">
    <property type="term" value="F:glycosyltransferase activity"/>
    <property type="evidence" value="ECO:0007669"/>
    <property type="project" value="InterPro"/>
</dbReference>
<accession>A0A410G2I3</accession>
<evidence type="ECO:0000313" key="2">
    <source>
        <dbReference type="EMBL" id="QAA81466.1"/>
    </source>
</evidence>
<protein>
    <submittedName>
        <fullName evidence="2">Glycosyltransferase</fullName>
    </submittedName>
</protein>
<dbReference type="PANTHER" id="PTHR12526:SF638">
    <property type="entry name" value="SPORE COAT PROTEIN SA"/>
    <property type="match status" value="1"/>
</dbReference>
<keyword evidence="3" id="KW-1185">Reference proteome</keyword>
<evidence type="ECO:0000259" key="1">
    <source>
        <dbReference type="Pfam" id="PF00534"/>
    </source>
</evidence>
<proteinExistence type="predicted"/>
<dbReference type="PANTHER" id="PTHR12526">
    <property type="entry name" value="GLYCOSYLTRANSFERASE"/>
    <property type="match status" value="1"/>
</dbReference>
<dbReference type="AlphaFoldDB" id="A0A410G2I3"/>
<feature type="domain" description="Glycosyl transferase family 1" evidence="1">
    <location>
        <begin position="195"/>
        <end position="340"/>
    </location>
</feature>
<dbReference type="OrthoDB" id="1395864at2"/>
<keyword evidence="2" id="KW-0808">Transferase</keyword>
<sequence>MKLAVISHTEHYKNSKGEVVGWGPTVAELNHLAADFEEIYHVAILYPGNPPPSSLPYTQKNIHFVPLNPVGGKGVGAKFKIIASIPNILGTVKKTLKRVDVFQLRTPTGIGVFLIPYLTIFHRKKGWFKYAGNWNQKNAPLGYAVQRGMLRRQNRIVTINGKWPGQPKHCLTFENPCLIERELGEGVLVTQSRTFKAPFTFCFVGRLENAKGVQRIIDAFAKLDSLEKLSVMHFIGDGDQKDSYKSQCEKIGLPAVFHGFMEREKVFEIYKKSHFFLLPTTASEGFPKVIAEAMNFGCIPIVSNVSSIGQYVNGNNGFIISPCTSETLKLLLEKIIDSEEAVLINKSCIAHQAVFQFTFEYYRKRIQEEILDSH</sequence>